<organism evidence="2 3">
    <name type="scientific">Aliidiomarina minuta</name>
    <dbReference type="NCBI Taxonomy" id="880057"/>
    <lineage>
        <taxon>Bacteria</taxon>
        <taxon>Pseudomonadati</taxon>
        <taxon>Pseudomonadota</taxon>
        <taxon>Gammaproteobacteria</taxon>
        <taxon>Alteromonadales</taxon>
        <taxon>Idiomarinaceae</taxon>
        <taxon>Aliidiomarina</taxon>
    </lineage>
</organism>
<protein>
    <recommendedName>
        <fullName evidence="4">DUF1145 domain-containing protein</fullName>
    </recommendedName>
</protein>
<sequence>MRWIIYVGQAVFIGLWAVLIANLIWPFPGKAFALFTLLLLIVTLMHLVNVLLFMGMVQGRMRPDKKDYWNVFVFGIIGWLMALRRHQQAPSVSESEPHSQDPQ</sequence>
<keyword evidence="1" id="KW-0812">Transmembrane</keyword>
<reference evidence="2 3" key="1">
    <citation type="journal article" date="2011" name="Front. Microbiol.">
        <title>Genomic signatures of strain selection and enhancement in Bacillus atrophaeus var. globigii, a historical biowarfare simulant.</title>
        <authorList>
            <person name="Gibbons H.S."/>
            <person name="Broomall S.M."/>
            <person name="McNew L.A."/>
            <person name="Daligault H."/>
            <person name="Chapman C."/>
            <person name="Bruce D."/>
            <person name="Karavis M."/>
            <person name="Krepps M."/>
            <person name="McGregor P.A."/>
            <person name="Hong C."/>
            <person name="Park K.H."/>
            <person name="Akmal A."/>
            <person name="Feldman A."/>
            <person name="Lin J.S."/>
            <person name="Chang W.E."/>
            <person name="Higgs B.W."/>
            <person name="Demirev P."/>
            <person name="Lindquist J."/>
            <person name="Liem A."/>
            <person name="Fochler E."/>
            <person name="Read T.D."/>
            <person name="Tapia R."/>
            <person name="Johnson S."/>
            <person name="Bishop-Lilly K.A."/>
            <person name="Detter C."/>
            <person name="Han C."/>
            <person name="Sozhamannan S."/>
            <person name="Rosenzweig C.N."/>
            <person name="Skowronski E.W."/>
        </authorList>
    </citation>
    <scope>NUCLEOTIDE SEQUENCE [LARGE SCALE GENOMIC DNA]</scope>
    <source>
        <strain evidence="2 3">MLST1</strain>
    </source>
</reference>
<evidence type="ECO:0000313" key="3">
    <source>
        <dbReference type="Proteomes" id="UP000288293"/>
    </source>
</evidence>
<accession>A0A432WA08</accession>
<keyword evidence="3" id="KW-1185">Reference proteome</keyword>
<name>A0A432WA08_9GAMM</name>
<keyword evidence="1" id="KW-1133">Transmembrane helix</keyword>
<feature type="transmembrane region" description="Helical" evidence="1">
    <location>
        <begin position="68"/>
        <end position="83"/>
    </location>
</feature>
<dbReference type="Pfam" id="PF06611">
    <property type="entry name" value="DUF1145"/>
    <property type="match status" value="1"/>
</dbReference>
<dbReference type="EMBL" id="PIPL01000001">
    <property type="protein sequence ID" value="RUO26816.1"/>
    <property type="molecule type" value="Genomic_DNA"/>
</dbReference>
<dbReference type="Proteomes" id="UP000288293">
    <property type="component" value="Unassembled WGS sequence"/>
</dbReference>
<feature type="transmembrane region" description="Helical" evidence="1">
    <location>
        <begin position="6"/>
        <end position="25"/>
    </location>
</feature>
<dbReference type="InterPro" id="IPR009525">
    <property type="entry name" value="DUF1145"/>
</dbReference>
<evidence type="ECO:0000313" key="2">
    <source>
        <dbReference type="EMBL" id="RUO26816.1"/>
    </source>
</evidence>
<proteinExistence type="predicted"/>
<dbReference type="OrthoDB" id="6401986at2"/>
<evidence type="ECO:0008006" key="4">
    <source>
        <dbReference type="Google" id="ProtNLM"/>
    </source>
</evidence>
<dbReference type="PANTHER" id="PTHR38775">
    <property type="entry name" value="INNER MEMBRANE PROTEIN-RELATED"/>
    <property type="match status" value="1"/>
</dbReference>
<evidence type="ECO:0000256" key="1">
    <source>
        <dbReference type="SAM" id="Phobius"/>
    </source>
</evidence>
<dbReference type="RefSeq" id="WP_126803629.1">
    <property type="nucleotide sequence ID" value="NZ_PIPL01000001.1"/>
</dbReference>
<gene>
    <name evidence="2" type="ORF">CWE09_09025</name>
</gene>
<comment type="caution">
    <text evidence="2">The sequence shown here is derived from an EMBL/GenBank/DDBJ whole genome shotgun (WGS) entry which is preliminary data.</text>
</comment>
<feature type="transmembrane region" description="Helical" evidence="1">
    <location>
        <begin position="32"/>
        <end position="56"/>
    </location>
</feature>
<dbReference type="AlphaFoldDB" id="A0A432WA08"/>
<keyword evidence="1" id="KW-0472">Membrane</keyword>
<dbReference type="PANTHER" id="PTHR38775:SF1">
    <property type="entry name" value="INNER MEMBRANE PROTEIN"/>
    <property type="match status" value="1"/>
</dbReference>